<sequence>MGNLKGTQINKIDGGLGRQADSNDSAILLVGSFPLGDSTIAVGTAVKLIQVKDAEDLGINESFDANNKVLAHYHISETFRLAPEATVYLLNVAADSTISAATSSVIKAVKENPEIKGIGYFGFKEGLTAVSALVDELQSTLINELKKDGILIDFVLLEAGKADAAATINTYPDLRAKAAENISVIIGQDNRIAGLDAAYANHAAIGSALGMLCVRQVSENIGSVDILNKPDDKKGSPVYSLTDSGLKRFVSASLSTGQKISDLTNEQIQSLVTKGYILVGGYIGAAGLYFSGSATCTAKKSDYAYIENNRVWNKAARLIREVLAPQIKGKVKKDPQTGYIASTTISHWERLCAKGCIERMESDNDISGGEVSISAKQAPTEDNPLKIGVTVVADDIVHSFTVDLSLTNKL</sequence>
<evidence type="ECO:0008006" key="3">
    <source>
        <dbReference type="Google" id="ProtNLM"/>
    </source>
</evidence>
<evidence type="ECO:0000313" key="1">
    <source>
        <dbReference type="EMBL" id="TYO84546.1"/>
    </source>
</evidence>
<gene>
    <name evidence="1" type="ORF">LX74_03970</name>
</gene>
<comment type="caution">
    <text evidence="1">The sequence shown here is derived from an EMBL/GenBank/DDBJ whole genome shotgun (WGS) entry which is preliminary data.</text>
</comment>
<dbReference type="RefSeq" id="WP_065082325.1">
    <property type="nucleotide sequence ID" value="NZ_FLSS01000005.1"/>
</dbReference>
<keyword evidence="2" id="KW-1185">Reference proteome</keyword>
<evidence type="ECO:0000313" key="2">
    <source>
        <dbReference type="Proteomes" id="UP000324513"/>
    </source>
</evidence>
<dbReference type="Pfam" id="PF10758">
    <property type="entry name" value="DUF2586"/>
    <property type="match status" value="1"/>
</dbReference>
<proteinExistence type="predicted"/>
<accession>A0ABY3NAR4</accession>
<dbReference type="EMBL" id="VNHK01000021">
    <property type="protein sequence ID" value="TYO84546.1"/>
    <property type="molecule type" value="Genomic_DNA"/>
</dbReference>
<dbReference type="InterPro" id="IPR019694">
    <property type="entry name" value="Phage_HP1_Orf23"/>
</dbReference>
<dbReference type="Proteomes" id="UP000324513">
    <property type="component" value="Unassembled WGS sequence"/>
</dbReference>
<name>A0ABY3NAR4_ELIMR</name>
<reference evidence="1 2" key="1">
    <citation type="submission" date="2019-07" db="EMBL/GenBank/DDBJ databases">
        <title>Genomic Encyclopedia of Archaeal and Bacterial Type Strains, Phase II (KMG-II): from individual species to whole genera.</title>
        <authorList>
            <person name="Goeker M."/>
        </authorList>
    </citation>
    <scope>NUCLEOTIDE SEQUENCE [LARGE SCALE GENOMIC DNA]</scope>
    <source>
        <strain evidence="1 2">DSM 14571</strain>
    </source>
</reference>
<organism evidence="1 2">
    <name type="scientific">Elizabethkingia miricola</name>
    <name type="common">Chryseobacterium miricola</name>
    <dbReference type="NCBI Taxonomy" id="172045"/>
    <lineage>
        <taxon>Bacteria</taxon>
        <taxon>Pseudomonadati</taxon>
        <taxon>Bacteroidota</taxon>
        <taxon>Flavobacteriia</taxon>
        <taxon>Flavobacteriales</taxon>
        <taxon>Weeksellaceae</taxon>
        <taxon>Elizabethkingia</taxon>
    </lineage>
</organism>
<protein>
    <recommendedName>
        <fullName evidence="3">DUF2586 family protein</fullName>
    </recommendedName>
</protein>